<name>A0ABT5P597_9PSED</name>
<protein>
    <submittedName>
        <fullName evidence="1">Uncharacterized protein</fullName>
    </submittedName>
</protein>
<reference evidence="1 2" key="1">
    <citation type="submission" date="2022-05" db="EMBL/GenBank/DDBJ databases">
        <title>Novel Pseudomonas spp. Isolated from a Rainbow Trout Aquaculture Facility.</title>
        <authorList>
            <person name="Testerman T."/>
            <person name="Graf J."/>
        </authorList>
    </citation>
    <scope>NUCLEOTIDE SEQUENCE [LARGE SCALE GENOMIC DNA]</scope>
    <source>
        <strain evidence="1 2">ID1025</strain>
    </source>
</reference>
<evidence type="ECO:0000313" key="2">
    <source>
        <dbReference type="Proteomes" id="UP001148184"/>
    </source>
</evidence>
<evidence type="ECO:0000313" key="1">
    <source>
        <dbReference type="EMBL" id="MDD1013464.1"/>
    </source>
</evidence>
<dbReference type="RefSeq" id="WP_273892288.1">
    <property type="nucleotide sequence ID" value="NZ_JAMDGP010000026.1"/>
</dbReference>
<sequence length="1500" mass="167618">MITDDHTQRLARNINLPCAVAKRFDARPLLFEVAGLVLLEQWSDYQLDAALNPVNLFIISPRTTPASPWIRPLNYLLVERYCHRQTLNLTPGEDFVSYQANADLAWQVDVDLSRLEQLINECGPLLIERYQQTLVDFWCYDDQSGQSPWQWYSAFLQTQLQNAISAGVRTANLSSAQAATAQLLNIYPRSQDRERYNNTLHMKVYALDVDLPALSTMDTDLACAVMIEQADPPFKRSFSLLYTFLGDLVSFDSRQAFLQILGRQWPQRLAQWVPAVTLTPSQGQVFENQARGLLSHQLRLLQAIGAGYRSRQNALELALSLDRVTSMLDMCSAAEQSYRELLAAQLPAWIRDADSAQAIRFSGMLIEVARATRDSKDQSWLDGIEDFQAYAFTQLAARISADHPDSLLAVHDVVVRNYQVLGAAVPGQEAVITDGSVRLVEYSLAQLAIGNLGLLKSGKVELRTGSGVALPPWMDERYLRELVTALDVGTSYPQMLKQKLLDDQAQRQTRGRLFSNQLQAQLPAKVMEMHLRNQGISLPGVDAVARMLQPALNTEQPNWVLRPLGLVREPGADADLVLNTWLIEAEQPRATLCLLYRPLHVDSLLEYPDRLALLVAIATPGALQNDLLCRLPSSVRAIYAHGGFREPHLFFPLDDTFAVPHGTPAPVTLALTPASSDPGLDIYLASANESVQRAQNQSSSNAEARWTRWTELGALLFNSLLPLATGPLAKAAWLLQMELDLAQVLNPDNDNTLTRHASLVNLLASVSVLAFGHEVKRIARFHQPTLPASPNTAQKPAAILLDNPSAQTLLDFSWSRATPVLSTEQQAALAGLRAQTLPVSLGQPIETGQWRGLYLQDDQFWVALDGAVYNTVLDPEVGQMRIVGPSSSELPGPFLARDDLGRWQLDLKLRLRGGAPMPKKIQQLRQANAARRDALLRQLQEEVAYIQAQSQQAKTAIMALNPETTELQLNTLLEQQKAYCTYLDKHLQTLEACNELNVLANYKVVKAEAVFQQKQNAQIMYLILELLHRPLRQQLIAMIEQQSEGGQPSAQPGKLLDKIAPLLDQLVTTSQSLARSHEQLTRLASLSQPRIKQLLETSNRTLPPPYFALRWQRLRIELASNRLILLQQLDMEAYYWLERCWDNLELAMRQHREHTSTAALGEELQVRLLKTSRRLLHTARRQLGNLEQLLTQADAIAATRVISADLDSLSGLVQQALDDLPDYPEQNTLQQLRIHQPSLVERENDGLLLGAAQADSEVATIAQRLQDTTLEAPTSSASTAEKGAIDRQVAALLDRGKRQLKLASSELERLRAGSIGQYLPIEVEEILERRRQGLLEHREAIERTLTRGNQTDLASGDADAAQTSKALDQQAWLLKTSAKALRIRLALEQKPRMSEVQYLLDEGAVTVEKLQSRKVLDRSGRPQDYLDEYVIKHKDKALWYAHFHYPKADSVVTHFTAGHLKTAAQRYSQGQTLQDGKGQSVEVYRSPISLAAAQKCFFKP</sequence>
<proteinExistence type="predicted"/>
<keyword evidence="2" id="KW-1185">Reference proteome</keyword>
<organism evidence="1 2">
    <name type="scientific">Pseudomonas rubra</name>
    <dbReference type="NCBI Taxonomy" id="2942627"/>
    <lineage>
        <taxon>Bacteria</taxon>
        <taxon>Pseudomonadati</taxon>
        <taxon>Pseudomonadota</taxon>
        <taxon>Gammaproteobacteria</taxon>
        <taxon>Pseudomonadales</taxon>
        <taxon>Pseudomonadaceae</taxon>
        <taxon>Pseudomonas</taxon>
    </lineage>
</organism>
<accession>A0ABT5P597</accession>
<gene>
    <name evidence="1" type="ORF">M5G17_07180</name>
</gene>
<dbReference type="EMBL" id="JAMDGZ010000014">
    <property type="protein sequence ID" value="MDD1013464.1"/>
    <property type="molecule type" value="Genomic_DNA"/>
</dbReference>
<comment type="caution">
    <text evidence="1">The sequence shown here is derived from an EMBL/GenBank/DDBJ whole genome shotgun (WGS) entry which is preliminary data.</text>
</comment>
<dbReference type="Proteomes" id="UP001148184">
    <property type="component" value="Unassembled WGS sequence"/>
</dbReference>